<dbReference type="InterPro" id="IPR042099">
    <property type="entry name" value="ANL_N_sf"/>
</dbReference>
<dbReference type="Gene3D" id="1.10.1200.10">
    <property type="entry name" value="ACP-like"/>
    <property type="match status" value="2"/>
</dbReference>
<dbReference type="Gene3D" id="3.30.300.30">
    <property type="match status" value="2"/>
</dbReference>
<sequence length="2052" mass="226411">MCFEKSVHAVVSELAILKAGGAFVPMDPMHPEPRLRQILEHTKATVIVASTALTPRMAEFGLPVITCPTGIVSGNAPDKNGLSPMVSLDKHHPAYVVFSSGSTGASSGCIITHASLADMLRQSEAIHMTTKSRVLQFASYSFAISVVQIFCTLAAGATLYVPSEEDRLDRLAEYMDEMSINWAIVTPSTLTAIPSPSLLPALDTLILAGEAMGRHHVGTWAAHVNLHELYGLSESGGSVAITPRITLDSAIFSGAHTAGLSPLTATLWLVDPVDHNRLMPIGAVAELVLEGPTLAREYLNDPVKTAQRFIHSPPWLPGPGRRVYKTGDLVQYLPDGSVRYIGRKDFQVKIRGMRLDLTDLEYCISQHCASVKRAVAEAVVPDGSDAASVLAVFLHYPSESTNNDKVEGNGALFDAHSSWRMQFLLDVNRLKTELPQSLPQHMIPTIYLPLRYLPLTITGKVDHHRIREAISTISWFQLQKYALQRVEHIPPKTDAELTLHALIIQVLDVHPDTFGVHDSFLQHGGDSVKAMHLARLCRQCGLPLVTFKEIMTRPTIQQLVSPPDDHTSKESSSRLTESGLTATIELDDHLKQTIAKRLFEFGLPETTEIQSILPCSYVQEGILVNQARHPSHYQIRSTYSITPAASSDQPINVDRLKLAWKQLIRIHAMLRTIFIESTVSGLMALQVVLAEEVCESWFMQGDSTPDDLQLPKPMWPSLPRLTIKQDSMGQLSAVIAISHAITDATSMAIMIRDLKRLYTRGREEAAASVPARLLYSDYIAHLRQSTAPSTLEFWTSYLATVEPCLFQPLSTNHRRVEDIPHWQHLPIQIEHVSRYFQFSSITGITLASIFKLAWGLTLRSFTASNKVCFGYTTSGRDVALPGIEDVVGPFINVLPCALDVQSEMSLLELLHGLQADFTKALPYQQVSLAAIQHSLGLVGENPLFNTSVTIPPELETEENSQIEMAEEDRRDPTENAIVVEITTVRDKSVGMELKYWTSTLSESQARNVASTLRRILSQIIESPGKRLCDRQFISFEDEACIHRWNSILPPSNEVCVHALIDRQCAENPAVQAVCSWDGALSYRELHELSNRFAIELVNRGVERGTYVPLCLSRSYWTPVAMLAVMKAGAAFCMLDVSHPQQRLQGICDLLQASIIITSTGHRGLANQLGRKGVVCIDNQPENTPDQSPCPDLPTSANPSDALFVVFTSGSTGTPKGIVIEHRSYATNAFEHARVLGLSSSSRMLQISGYAFDAAVLEHLTVLLTGGCICIPSESERFNHPTQAAARMQVDTILTTPSVARVLIPNELPCVKTLALCGEPMDQTDIEKWTPSLRLANVYGPAECTVISTVRPSQQGIHPRNIGWPLAFCAWITMPDDPRQLLPLGAVGELLIEGPIVGRGYINNPEQTTHTFIDAPVWLQTFRGRSFRREKSRLYRTGDLVYYDMTDSSLQYVGRKDTQVKLRGQRIELSEVEYHLRSQLPSPRAVIVDMVRREQSASLVAFILPDTDMVLHTDPAHDEINSIFARPNEAFHRVISTAITQLQQDLPSYMIPTAFIPLSELPLTNTGKINRRRLLRELANLPTVTFQTLKGGGGALGPPKCLPSLDLEHQLQQIWASTLSLPPDQIGIHDRFFSLGGDSVSAIQAVAHSHVSGLLVSAADMMRNPTIVELVPRVEIIIQEEEVQHIRSIAPFVLLDSSSSRYSSRDAVLEAVEHLCGVASGRVEDAYPCTSLQEGLIALTARTKDAYVAELKFLLPSEIDLARLKGAWKATVAANPILRTRIIQVPGDSRCYQVVIQEEGYWEVYKDPKLYNQSVKKELGLNKPLIQVAVVFEEEEDSRPSFILRLHHSVYDGWSLPLLLEQIQLAYDGEDDLVSHSMSPFIEYVHTQHDQAAQWWKSHLADVTTTVFPPLPNPSYQPTPDSTLTHTVHTGPVANAGFSLATRLRLACALVLSQYTGSNDVVFGTTSSGRAAPVLDIEKLTGPTNATVPQHIGLGPAWTVREGLQHVQDSNARLVPYEQFGLRNIAQCGETHAAACGFQTLLVIQPARRGGVG</sequence>
<feature type="domain" description="Carrier" evidence="6">
    <location>
        <begin position="493"/>
        <end position="567"/>
    </location>
</feature>
<keyword evidence="3" id="KW-0436">Ligase</keyword>
<dbReference type="CDD" id="cd19542">
    <property type="entry name" value="CT_NRPS-like"/>
    <property type="match status" value="1"/>
</dbReference>
<accession>A0ABR4IBF0</accession>
<feature type="domain" description="Carrier" evidence="6">
    <location>
        <begin position="1601"/>
        <end position="1677"/>
    </location>
</feature>
<dbReference type="Gene3D" id="3.40.50.12780">
    <property type="entry name" value="N-terminal domain of ligase-like"/>
    <property type="match status" value="2"/>
</dbReference>
<feature type="compositionally biased region" description="Basic and acidic residues" evidence="5">
    <location>
        <begin position="563"/>
        <end position="572"/>
    </location>
</feature>
<protein>
    <recommendedName>
        <fullName evidence="6">Carrier domain-containing protein</fullName>
    </recommendedName>
</protein>
<dbReference type="Proteomes" id="UP001610335">
    <property type="component" value="Unassembled WGS sequence"/>
</dbReference>
<dbReference type="InterPro" id="IPR045851">
    <property type="entry name" value="AMP-bd_C_sf"/>
</dbReference>
<evidence type="ECO:0000256" key="2">
    <source>
        <dbReference type="ARBA" id="ARBA00022553"/>
    </source>
</evidence>
<dbReference type="PANTHER" id="PTHR45527:SF16">
    <property type="entry name" value="NONRIBOSOMAL PEPTIDE SYNTHASE ATNA-RELATED"/>
    <property type="match status" value="1"/>
</dbReference>
<dbReference type="Gene3D" id="3.30.559.10">
    <property type="entry name" value="Chloramphenicol acetyltransferase-like domain"/>
    <property type="match status" value="2"/>
</dbReference>
<dbReference type="SUPFAM" id="SSF52777">
    <property type="entry name" value="CoA-dependent acyltransferases"/>
    <property type="match status" value="4"/>
</dbReference>
<evidence type="ECO:0000256" key="3">
    <source>
        <dbReference type="ARBA" id="ARBA00022598"/>
    </source>
</evidence>
<dbReference type="PROSITE" id="PS00455">
    <property type="entry name" value="AMP_BINDING"/>
    <property type="match status" value="1"/>
</dbReference>
<evidence type="ECO:0000256" key="4">
    <source>
        <dbReference type="ARBA" id="ARBA00029454"/>
    </source>
</evidence>
<dbReference type="NCBIfam" id="TIGR01733">
    <property type="entry name" value="AA-adenyl-dom"/>
    <property type="match status" value="1"/>
</dbReference>
<dbReference type="CDD" id="cd05918">
    <property type="entry name" value="A_NRPS_SidN3_like"/>
    <property type="match status" value="2"/>
</dbReference>
<dbReference type="SUPFAM" id="SSF47336">
    <property type="entry name" value="ACP-like"/>
    <property type="match status" value="2"/>
</dbReference>
<keyword evidence="2" id="KW-0597">Phosphoprotein</keyword>
<dbReference type="SUPFAM" id="SSF56801">
    <property type="entry name" value="Acetyl-CoA synthetase-like"/>
    <property type="match status" value="2"/>
</dbReference>
<comment type="similarity">
    <text evidence="4">Belongs to the NRP synthetase family.</text>
</comment>
<dbReference type="InterPro" id="IPR001242">
    <property type="entry name" value="Condensation_dom"/>
</dbReference>
<evidence type="ECO:0000256" key="1">
    <source>
        <dbReference type="ARBA" id="ARBA00022450"/>
    </source>
</evidence>
<organism evidence="7 8">
    <name type="scientific">Aspergillus cavernicola</name>
    <dbReference type="NCBI Taxonomy" id="176166"/>
    <lineage>
        <taxon>Eukaryota</taxon>
        <taxon>Fungi</taxon>
        <taxon>Dikarya</taxon>
        <taxon>Ascomycota</taxon>
        <taxon>Pezizomycotina</taxon>
        <taxon>Eurotiomycetes</taxon>
        <taxon>Eurotiomycetidae</taxon>
        <taxon>Eurotiales</taxon>
        <taxon>Aspergillaceae</taxon>
        <taxon>Aspergillus</taxon>
        <taxon>Aspergillus subgen. Nidulantes</taxon>
    </lineage>
</organism>
<feature type="non-terminal residue" evidence="7">
    <location>
        <position position="2052"/>
    </location>
</feature>
<dbReference type="InterPro" id="IPR036736">
    <property type="entry name" value="ACP-like_sf"/>
</dbReference>
<dbReference type="Pfam" id="PF00668">
    <property type="entry name" value="Condensation"/>
    <property type="match status" value="2"/>
</dbReference>
<dbReference type="Pfam" id="PF00550">
    <property type="entry name" value="PP-binding"/>
    <property type="match status" value="2"/>
</dbReference>
<dbReference type="InterPro" id="IPR010071">
    <property type="entry name" value="AA_adenyl_dom"/>
</dbReference>
<comment type="caution">
    <text evidence="7">The sequence shown here is derived from an EMBL/GenBank/DDBJ whole genome shotgun (WGS) entry which is preliminary data.</text>
</comment>
<dbReference type="Gene3D" id="3.30.559.30">
    <property type="entry name" value="Nonribosomal peptide synthetase, condensation domain"/>
    <property type="match status" value="2"/>
</dbReference>
<reference evidence="7 8" key="1">
    <citation type="submission" date="2024-07" db="EMBL/GenBank/DDBJ databases">
        <title>Section-level genome sequencing and comparative genomics of Aspergillus sections Usti and Cavernicolus.</title>
        <authorList>
            <consortium name="Lawrence Berkeley National Laboratory"/>
            <person name="Nybo J.L."/>
            <person name="Vesth T.C."/>
            <person name="Theobald S."/>
            <person name="Frisvad J.C."/>
            <person name="Larsen T.O."/>
            <person name="Kjaerboelling I."/>
            <person name="Rothschild-Mancinelli K."/>
            <person name="Lyhne E.K."/>
            <person name="Kogle M.E."/>
            <person name="Barry K."/>
            <person name="Clum A."/>
            <person name="Na H."/>
            <person name="Ledsgaard L."/>
            <person name="Lin J."/>
            <person name="Lipzen A."/>
            <person name="Kuo A."/>
            <person name="Riley R."/>
            <person name="Mondo S."/>
            <person name="LaButti K."/>
            <person name="Haridas S."/>
            <person name="Pangalinan J."/>
            <person name="Salamov A.A."/>
            <person name="Simmons B.A."/>
            <person name="Magnuson J.K."/>
            <person name="Chen J."/>
            <person name="Drula E."/>
            <person name="Henrissat B."/>
            <person name="Wiebenga A."/>
            <person name="Lubbers R.J."/>
            <person name="Gomes A.C."/>
            <person name="Makela M.R."/>
            <person name="Stajich J."/>
            <person name="Grigoriev I.V."/>
            <person name="Mortensen U.H."/>
            <person name="De vries R.P."/>
            <person name="Baker S.E."/>
            <person name="Andersen M.R."/>
        </authorList>
    </citation>
    <scope>NUCLEOTIDE SEQUENCE [LARGE SCALE GENOMIC DNA]</scope>
    <source>
        <strain evidence="7 8">CBS 600.67</strain>
    </source>
</reference>
<dbReference type="PROSITE" id="PS50075">
    <property type="entry name" value="CARRIER"/>
    <property type="match status" value="2"/>
</dbReference>
<dbReference type="PANTHER" id="PTHR45527">
    <property type="entry name" value="NONRIBOSOMAL PEPTIDE SYNTHETASE"/>
    <property type="match status" value="1"/>
</dbReference>
<feature type="region of interest" description="Disordered" evidence="5">
    <location>
        <begin position="556"/>
        <end position="577"/>
    </location>
</feature>
<name>A0ABR4IBF0_9EURO</name>
<dbReference type="InterPro" id="IPR000873">
    <property type="entry name" value="AMP-dep_synth/lig_dom"/>
</dbReference>
<evidence type="ECO:0000259" key="6">
    <source>
        <dbReference type="PROSITE" id="PS50075"/>
    </source>
</evidence>
<evidence type="ECO:0000256" key="5">
    <source>
        <dbReference type="SAM" id="MobiDB-lite"/>
    </source>
</evidence>
<dbReference type="InterPro" id="IPR023213">
    <property type="entry name" value="CAT-like_dom_sf"/>
</dbReference>
<dbReference type="InterPro" id="IPR020845">
    <property type="entry name" value="AMP-binding_CS"/>
</dbReference>
<evidence type="ECO:0000313" key="7">
    <source>
        <dbReference type="EMBL" id="KAL2825061.1"/>
    </source>
</evidence>
<dbReference type="EMBL" id="JBFXLS010000039">
    <property type="protein sequence ID" value="KAL2825061.1"/>
    <property type="molecule type" value="Genomic_DNA"/>
</dbReference>
<dbReference type="Pfam" id="PF00501">
    <property type="entry name" value="AMP-binding"/>
    <property type="match status" value="2"/>
</dbReference>
<keyword evidence="1" id="KW-0596">Phosphopantetheine</keyword>
<gene>
    <name evidence="7" type="ORF">BDW59DRAFT_146754</name>
</gene>
<dbReference type="InterPro" id="IPR009081">
    <property type="entry name" value="PP-bd_ACP"/>
</dbReference>
<proteinExistence type="inferred from homology"/>
<keyword evidence="8" id="KW-1185">Reference proteome</keyword>
<evidence type="ECO:0000313" key="8">
    <source>
        <dbReference type="Proteomes" id="UP001610335"/>
    </source>
</evidence>
<dbReference type="CDD" id="cd19545">
    <property type="entry name" value="FUM14_C_NRPS-like"/>
    <property type="match status" value="1"/>
</dbReference>